<dbReference type="PANTHER" id="PTHR45228">
    <property type="entry name" value="CYCLIC DI-GMP PHOSPHODIESTERASE TM_0186-RELATED"/>
    <property type="match status" value="1"/>
</dbReference>
<organism evidence="2 3">
    <name type="scientific">Capsulimonas corticalis</name>
    <dbReference type="NCBI Taxonomy" id="2219043"/>
    <lineage>
        <taxon>Bacteria</taxon>
        <taxon>Bacillati</taxon>
        <taxon>Armatimonadota</taxon>
        <taxon>Armatimonadia</taxon>
        <taxon>Capsulimonadales</taxon>
        <taxon>Capsulimonadaceae</taxon>
        <taxon>Capsulimonas</taxon>
    </lineage>
</organism>
<comment type="caution">
    <text evidence="1">Lacks conserved residue(s) required for the propagation of feature annotation.</text>
</comment>
<proteinExistence type="predicted"/>
<dbReference type="GO" id="GO:0000160">
    <property type="term" value="P:phosphorelay signal transduction system"/>
    <property type="evidence" value="ECO:0007669"/>
    <property type="project" value="InterPro"/>
</dbReference>
<dbReference type="Pfam" id="PF00072">
    <property type="entry name" value="Response_reg"/>
    <property type="match status" value="1"/>
</dbReference>
<dbReference type="PROSITE" id="PS51832">
    <property type="entry name" value="HD_GYP"/>
    <property type="match status" value="1"/>
</dbReference>
<dbReference type="InterPro" id="IPR037522">
    <property type="entry name" value="HD_GYP_dom"/>
</dbReference>
<dbReference type="SUPFAM" id="SSF52172">
    <property type="entry name" value="CheY-like"/>
    <property type="match status" value="1"/>
</dbReference>
<dbReference type="SMART" id="SM00471">
    <property type="entry name" value="HDc"/>
    <property type="match status" value="1"/>
</dbReference>
<dbReference type="SUPFAM" id="SSF109604">
    <property type="entry name" value="HD-domain/PDEase-like"/>
    <property type="match status" value="1"/>
</dbReference>
<dbReference type="InterPro" id="IPR003607">
    <property type="entry name" value="HD/PDEase_dom"/>
</dbReference>
<reference evidence="2 3" key="1">
    <citation type="journal article" date="2019" name="Int. J. Syst. Evol. Microbiol.">
        <title>Capsulimonas corticalis gen. nov., sp. nov., an aerobic capsulated bacterium, of a novel bacterial order, Capsulimonadales ord. nov., of the class Armatimonadia of the phylum Armatimonadetes.</title>
        <authorList>
            <person name="Li J."/>
            <person name="Kudo C."/>
            <person name="Tonouchi A."/>
        </authorList>
    </citation>
    <scope>NUCLEOTIDE SEQUENCE [LARGE SCALE GENOMIC DNA]</scope>
    <source>
        <strain evidence="2 3">AX-7</strain>
    </source>
</reference>
<dbReference type="SMART" id="SM00448">
    <property type="entry name" value="REC"/>
    <property type="match status" value="1"/>
</dbReference>
<accession>A0A402CNQ0</accession>
<keyword evidence="3" id="KW-1185">Reference proteome</keyword>
<evidence type="ECO:0000313" key="3">
    <source>
        <dbReference type="Proteomes" id="UP000287394"/>
    </source>
</evidence>
<dbReference type="Proteomes" id="UP000287394">
    <property type="component" value="Chromosome"/>
</dbReference>
<dbReference type="InterPro" id="IPR052020">
    <property type="entry name" value="Cyclic_di-GMP/3'3'-cGAMP_PDE"/>
</dbReference>
<dbReference type="EMBL" id="AP025739">
    <property type="protein sequence ID" value="BDI33215.1"/>
    <property type="molecule type" value="Genomic_DNA"/>
</dbReference>
<dbReference type="InterPro" id="IPR006674">
    <property type="entry name" value="HD_domain"/>
</dbReference>
<dbReference type="RefSeq" id="WP_165863875.1">
    <property type="nucleotide sequence ID" value="NZ_AP025739.1"/>
</dbReference>
<dbReference type="AlphaFoldDB" id="A0A402CNQ0"/>
<sequence length="339" mass="37266">MATALSNQNYVESLTARPRVLVVDHEPMSRTLIDAILRRGNDYNVLMAGDAEEGLGVARRDRPDLMLLSTFLPGADGYSLCRTLKSEPRTRRIPVVMVTAHAGTQERVQGIEAGADDFIVKPFNRVELLARVRSLIRIKSLNDQLDEVEDVIYSLSRAVEAREGGDHEAHTERVVIFALAIGSELGLADEAMRVLRQAAMLRDIGKIGVPDRILNKPGALDDEEQKWMQGHVALGEQIISPLRSTAALLPIIRHHHERIDGKGYPDGLAGEEIPLGARIVAIADAFDAMLSNRPYRPALSPAKALATLQAGAGKQWDSRLVELLVQWSARHPNSVPQTK</sequence>
<gene>
    <name evidence="2" type="ORF">CCAX7_52660</name>
</gene>
<protein>
    <submittedName>
        <fullName evidence="2">Two-component system response regulator</fullName>
    </submittedName>
</protein>
<dbReference type="InterPro" id="IPR001789">
    <property type="entry name" value="Sig_transdc_resp-reg_receiver"/>
</dbReference>
<dbReference type="InterPro" id="IPR011006">
    <property type="entry name" value="CheY-like_superfamily"/>
</dbReference>
<dbReference type="CDD" id="cd00077">
    <property type="entry name" value="HDc"/>
    <property type="match status" value="1"/>
</dbReference>
<dbReference type="Gene3D" id="3.40.50.2300">
    <property type="match status" value="1"/>
</dbReference>
<evidence type="ECO:0000256" key="1">
    <source>
        <dbReference type="PROSITE-ProRule" id="PRU00169"/>
    </source>
</evidence>
<evidence type="ECO:0000313" key="2">
    <source>
        <dbReference type="EMBL" id="BDI33215.1"/>
    </source>
</evidence>
<dbReference type="KEGG" id="ccot:CCAX7_52660"/>
<dbReference type="Pfam" id="PF13487">
    <property type="entry name" value="HD_5"/>
    <property type="match status" value="1"/>
</dbReference>
<dbReference type="PROSITE" id="PS51831">
    <property type="entry name" value="HD"/>
    <property type="match status" value="1"/>
</dbReference>
<name>A0A402CNQ0_9BACT</name>
<dbReference type="PROSITE" id="PS50110">
    <property type="entry name" value="RESPONSE_REGULATORY"/>
    <property type="match status" value="1"/>
</dbReference>
<dbReference type="PANTHER" id="PTHR45228:SF4">
    <property type="entry name" value="LIPOPROTEIN"/>
    <property type="match status" value="1"/>
</dbReference>
<dbReference type="Gene3D" id="1.10.3210.10">
    <property type="entry name" value="Hypothetical protein af1432"/>
    <property type="match status" value="1"/>
</dbReference>